<evidence type="ECO:0000256" key="3">
    <source>
        <dbReference type="ARBA" id="ARBA00022536"/>
    </source>
</evidence>
<dbReference type="Proteomes" id="UP000821853">
    <property type="component" value="Chromosome 5"/>
</dbReference>
<dbReference type="SUPFAM" id="SSF57196">
    <property type="entry name" value="EGF/Laminin"/>
    <property type="match status" value="8"/>
</dbReference>
<dbReference type="GO" id="GO:0005112">
    <property type="term" value="F:Notch binding"/>
    <property type="evidence" value="ECO:0007669"/>
    <property type="project" value="InterPro"/>
</dbReference>
<feature type="domain" description="EGF-like" evidence="17">
    <location>
        <begin position="581"/>
        <end position="617"/>
    </location>
</feature>
<feature type="compositionally biased region" description="Polar residues" evidence="15">
    <location>
        <begin position="959"/>
        <end position="968"/>
    </location>
</feature>
<dbReference type="PROSITE" id="PS51051">
    <property type="entry name" value="DSL"/>
    <property type="match status" value="1"/>
</dbReference>
<keyword evidence="3 12" id="KW-0245">EGF-like domain</keyword>
<evidence type="ECO:0000313" key="20">
    <source>
        <dbReference type="EMBL" id="KAH9375943.1"/>
    </source>
</evidence>
<dbReference type="FunFam" id="2.10.25.10:FF:000061">
    <property type="entry name" value="Delta-like protein"/>
    <property type="match status" value="2"/>
</dbReference>
<feature type="region of interest" description="Disordered" evidence="15">
    <location>
        <begin position="959"/>
        <end position="988"/>
    </location>
</feature>
<dbReference type="InterPro" id="IPR001881">
    <property type="entry name" value="EGF-like_Ca-bd_dom"/>
</dbReference>
<dbReference type="Pfam" id="PF12661">
    <property type="entry name" value="hEGF"/>
    <property type="match status" value="1"/>
</dbReference>
<keyword evidence="10 12" id="KW-1015">Disulfide bond</keyword>
<dbReference type="PROSITE" id="PS50184">
    <property type="entry name" value="VWFC_2"/>
    <property type="match status" value="1"/>
</dbReference>
<feature type="disulfide bond" evidence="12">
    <location>
        <begin position="607"/>
        <end position="616"/>
    </location>
</feature>
<keyword evidence="7" id="KW-0106">Calcium</keyword>
<dbReference type="Gene3D" id="2.10.25.140">
    <property type="match status" value="1"/>
</dbReference>
<dbReference type="FunFam" id="2.10.25.140:FF:000001">
    <property type="entry name" value="Delta-like protein"/>
    <property type="match status" value="1"/>
</dbReference>
<evidence type="ECO:0000256" key="4">
    <source>
        <dbReference type="ARBA" id="ARBA00022692"/>
    </source>
</evidence>
<dbReference type="AlphaFoldDB" id="A0A9J6GN06"/>
<dbReference type="Pfam" id="PF00008">
    <property type="entry name" value="EGF"/>
    <property type="match status" value="8"/>
</dbReference>
<dbReference type="GO" id="GO:0048018">
    <property type="term" value="F:receptor ligand activity"/>
    <property type="evidence" value="ECO:0007669"/>
    <property type="project" value="UniProtKB-ARBA"/>
</dbReference>
<dbReference type="InterPro" id="IPR001774">
    <property type="entry name" value="DSL"/>
</dbReference>
<dbReference type="PROSITE" id="PS00022">
    <property type="entry name" value="EGF_1"/>
    <property type="match status" value="9"/>
</dbReference>
<feature type="disulfide bond" evidence="12">
    <location>
        <begin position="302"/>
        <end position="311"/>
    </location>
</feature>
<dbReference type="FunFam" id="2.10.25.10:FF:000117">
    <property type="entry name" value="Delta-like protein"/>
    <property type="match status" value="1"/>
</dbReference>
<evidence type="ECO:0000256" key="6">
    <source>
        <dbReference type="ARBA" id="ARBA00022737"/>
    </source>
</evidence>
<dbReference type="EMBL" id="JABSTR010000007">
    <property type="protein sequence ID" value="KAH9375943.1"/>
    <property type="molecule type" value="Genomic_DNA"/>
</dbReference>
<dbReference type="GO" id="GO:0016020">
    <property type="term" value="C:membrane"/>
    <property type="evidence" value="ECO:0007669"/>
    <property type="project" value="UniProtKB-SubCell"/>
</dbReference>
<reference evidence="20 21" key="1">
    <citation type="journal article" date="2020" name="Cell">
        <title>Large-Scale Comparative Analyses of Tick Genomes Elucidate Their Genetic Diversity and Vector Capacities.</title>
        <authorList>
            <consortium name="Tick Genome and Microbiome Consortium (TIGMIC)"/>
            <person name="Jia N."/>
            <person name="Wang J."/>
            <person name="Shi W."/>
            <person name="Du L."/>
            <person name="Sun Y."/>
            <person name="Zhan W."/>
            <person name="Jiang J.F."/>
            <person name="Wang Q."/>
            <person name="Zhang B."/>
            <person name="Ji P."/>
            <person name="Bell-Sakyi L."/>
            <person name="Cui X.M."/>
            <person name="Yuan T.T."/>
            <person name="Jiang B.G."/>
            <person name="Yang W.F."/>
            <person name="Lam T.T."/>
            <person name="Chang Q.C."/>
            <person name="Ding S.J."/>
            <person name="Wang X.J."/>
            <person name="Zhu J.G."/>
            <person name="Ruan X.D."/>
            <person name="Zhao L."/>
            <person name="Wei J.T."/>
            <person name="Ye R.Z."/>
            <person name="Que T.C."/>
            <person name="Du C.H."/>
            <person name="Zhou Y.H."/>
            <person name="Cheng J.X."/>
            <person name="Dai P.F."/>
            <person name="Guo W.B."/>
            <person name="Han X.H."/>
            <person name="Huang E.J."/>
            <person name="Li L.F."/>
            <person name="Wei W."/>
            <person name="Gao Y.C."/>
            <person name="Liu J.Z."/>
            <person name="Shao H.Z."/>
            <person name="Wang X."/>
            <person name="Wang C.C."/>
            <person name="Yang T.C."/>
            <person name="Huo Q.B."/>
            <person name="Li W."/>
            <person name="Chen H.Y."/>
            <person name="Chen S.E."/>
            <person name="Zhou L.G."/>
            <person name="Ni X.B."/>
            <person name="Tian J.H."/>
            <person name="Sheng Y."/>
            <person name="Liu T."/>
            <person name="Pan Y.S."/>
            <person name="Xia L.Y."/>
            <person name="Li J."/>
            <person name="Zhao F."/>
            <person name="Cao W.C."/>
        </authorList>
    </citation>
    <scope>NUCLEOTIDE SEQUENCE [LARGE SCALE GENOMIC DNA]</scope>
    <source>
        <strain evidence="20">HaeL-2018</strain>
    </source>
</reference>
<dbReference type="PRINTS" id="PR02059">
    <property type="entry name" value="JAGGEDFAMILY"/>
</dbReference>
<dbReference type="SMART" id="SM00179">
    <property type="entry name" value="EGF_CA"/>
    <property type="match status" value="9"/>
</dbReference>
<evidence type="ECO:0000256" key="14">
    <source>
        <dbReference type="RuleBase" id="RU280815"/>
    </source>
</evidence>
<dbReference type="PANTHER" id="PTHR12916">
    <property type="entry name" value="CYTOCHROME C OXIDASE POLYPEPTIDE VIC-2"/>
    <property type="match status" value="1"/>
</dbReference>
<dbReference type="PROSITE" id="PS01186">
    <property type="entry name" value="EGF_2"/>
    <property type="match status" value="6"/>
</dbReference>
<feature type="domain" description="EGF-like" evidence="17">
    <location>
        <begin position="619"/>
        <end position="655"/>
    </location>
</feature>
<evidence type="ECO:0000256" key="15">
    <source>
        <dbReference type="SAM" id="MobiDB-lite"/>
    </source>
</evidence>
<feature type="disulfide bond" evidence="12">
    <location>
        <begin position="240"/>
        <end position="257"/>
    </location>
</feature>
<feature type="domain" description="EGF-like" evidence="17">
    <location>
        <begin position="231"/>
        <end position="269"/>
    </location>
</feature>
<dbReference type="GO" id="GO:0016330">
    <property type="term" value="P:second mitotic wave involved in compound eye morphogenesis"/>
    <property type="evidence" value="ECO:0007669"/>
    <property type="project" value="UniProtKB-ARBA"/>
</dbReference>
<evidence type="ECO:0000256" key="9">
    <source>
        <dbReference type="ARBA" id="ARBA00023136"/>
    </source>
</evidence>
<dbReference type="PROSITE" id="PS50026">
    <property type="entry name" value="EGF_3"/>
    <property type="match status" value="10"/>
</dbReference>
<keyword evidence="8 14" id="KW-1133">Transmembrane helix</keyword>
<feature type="domain" description="EGF-like" evidence="17">
    <location>
        <begin position="386"/>
        <end position="425"/>
    </location>
</feature>
<evidence type="ECO:0000256" key="11">
    <source>
        <dbReference type="ARBA" id="ARBA00023180"/>
    </source>
</evidence>
<keyword evidence="21" id="KW-1185">Reference proteome</keyword>
<feature type="disulfide bond" evidence="12">
    <location>
        <begin position="415"/>
        <end position="424"/>
    </location>
</feature>
<dbReference type="VEuPathDB" id="VectorBase:HLOH_044608"/>
<feature type="domain" description="EGF-like" evidence="17">
    <location>
        <begin position="270"/>
        <end position="312"/>
    </location>
</feature>
<organism evidence="20 21">
    <name type="scientific">Haemaphysalis longicornis</name>
    <name type="common">Bush tick</name>
    <dbReference type="NCBI Taxonomy" id="44386"/>
    <lineage>
        <taxon>Eukaryota</taxon>
        <taxon>Metazoa</taxon>
        <taxon>Ecdysozoa</taxon>
        <taxon>Arthropoda</taxon>
        <taxon>Chelicerata</taxon>
        <taxon>Arachnida</taxon>
        <taxon>Acari</taxon>
        <taxon>Parasitiformes</taxon>
        <taxon>Ixodida</taxon>
        <taxon>Ixodoidea</taxon>
        <taxon>Ixodidae</taxon>
        <taxon>Haemaphysalinae</taxon>
        <taxon>Haemaphysalis</taxon>
    </lineage>
</organism>
<dbReference type="InterPro" id="IPR001007">
    <property type="entry name" value="VWF_dom"/>
</dbReference>
<gene>
    <name evidence="20" type="ORF">HPB48_012583</name>
</gene>
<dbReference type="SMART" id="SM00181">
    <property type="entry name" value="EGF"/>
    <property type="match status" value="13"/>
</dbReference>
<dbReference type="GO" id="GO:0043208">
    <property type="term" value="F:glycosphingolipid binding"/>
    <property type="evidence" value="ECO:0007669"/>
    <property type="project" value="UniProtKB-ARBA"/>
</dbReference>
<feature type="disulfide bond" evidence="13">
    <location>
        <begin position="90"/>
        <end position="102"/>
    </location>
</feature>
<evidence type="ECO:0000256" key="16">
    <source>
        <dbReference type="SAM" id="Phobius"/>
    </source>
</evidence>
<dbReference type="PROSITE" id="PS00010">
    <property type="entry name" value="ASX_HYDROXYL"/>
    <property type="match status" value="5"/>
</dbReference>
<dbReference type="InterPro" id="IPR000152">
    <property type="entry name" value="EGF-type_Asp/Asn_hydroxyl_site"/>
</dbReference>
<dbReference type="CDD" id="cd00054">
    <property type="entry name" value="EGF_CA"/>
    <property type="match status" value="6"/>
</dbReference>
<dbReference type="InterPro" id="IPR013032">
    <property type="entry name" value="EGF-like_CS"/>
</dbReference>
<dbReference type="FunFam" id="2.10.25.10:FF:000018">
    <property type="entry name" value="Delta-like 1"/>
    <property type="match status" value="1"/>
</dbReference>
<comment type="function">
    <text evidence="14">Putative Notch ligand involved in the mediation of Notch signaling.</text>
</comment>
<dbReference type="Pfam" id="PF23575">
    <property type="entry name" value="JAG1"/>
    <property type="match status" value="1"/>
</dbReference>
<keyword evidence="2 14" id="KW-0217">Developmental protein</keyword>
<feature type="domain" description="EGF-like" evidence="17">
    <location>
        <begin position="543"/>
        <end position="579"/>
    </location>
</feature>
<dbReference type="PROSITE" id="PS01187">
    <property type="entry name" value="EGF_CA"/>
    <property type="match status" value="2"/>
</dbReference>
<dbReference type="GO" id="GO:0045179">
    <property type="term" value="C:apical cortex"/>
    <property type="evidence" value="ECO:0007669"/>
    <property type="project" value="UniProtKB-ARBA"/>
</dbReference>
<evidence type="ECO:0000259" key="18">
    <source>
        <dbReference type="PROSITE" id="PS50184"/>
    </source>
</evidence>
<keyword evidence="5 14" id="KW-0732">Signal</keyword>
<dbReference type="GO" id="GO:0007219">
    <property type="term" value="P:Notch signaling pathway"/>
    <property type="evidence" value="ECO:0007669"/>
    <property type="project" value="InterPro"/>
</dbReference>
<dbReference type="GO" id="GO:0046331">
    <property type="term" value="P:lateral inhibition"/>
    <property type="evidence" value="ECO:0007669"/>
    <property type="project" value="UniProtKB-ARBA"/>
</dbReference>
<evidence type="ECO:0000256" key="1">
    <source>
        <dbReference type="ARBA" id="ARBA00004479"/>
    </source>
</evidence>
<feature type="domain" description="DSL" evidence="19">
    <location>
        <begin position="75"/>
        <end position="119"/>
    </location>
</feature>
<dbReference type="Pfam" id="PF01414">
    <property type="entry name" value="DSL"/>
    <property type="match status" value="1"/>
</dbReference>
<accession>A0A9J6GN06</accession>
<comment type="caution">
    <text evidence="20">The sequence shown here is derived from an EMBL/GenBank/DDBJ whole genome shotgun (WGS) entry which is preliminary data.</text>
</comment>
<dbReference type="SMART" id="SM00051">
    <property type="entry name" value="DSL"/>
    <property type="match status" value="1"/>
</dbReference>
<feature type="domain" description="EGF-like" evidence="17">
    <location>
        <begin position="427"/>
        <end position="463"/>
    </location>
</feature>
<feature type="domain" description="EGF-like" evidence="17">
    <location>
        <begin position="314"/>
        <end position="348"/>
    </location>
</feature>
<feature type="disulfide bond" evidence="12">
    <location>
        <begin position="530"/>
        <end position="539"/>
    </location>
</feature>
<keyword evidence="9 14" id="KW-0472">Membrane</keyword>
<evidence type="ECO:0000313" key="21">
    <source>
        <dbReference type="Proteomes" id="UP000821853"/>
    </source>
</evidence>
<feature type="disulfide bond" evidence="12">
    <location>
        <begin position="645"/>
        <end position="654"/>
    </location>
</feature>
<proteinExistence type="predicted"/>
<evidence type="ECO:0000256" key="7">
    <source>
        <dbReference type="ARBA" id="ARBA00022837"/>
    </source>
</evidence>
<feature type="transmembrane region" description="Helical" evidence="16">
    <location>
        <begin position="881"/>
        <end position="906"/>
    </location>
</feature>
<dbReference type="Gene3D" id="2.10.25.10">
    <property type="entry name" value="Laminin"/>
    <property type="match status" value="10"/>
</dbReference>
<evidence type="ECO:0000256" key="2">
    <source>
        <dbReference type="ARBA" id="ARBA00022473"/>
    </source>
</evidence>
<dbReference type="GO" id="GO:0005509">
    <property type="term" value="F:calcium ion binding"/>
    <property type="evidence" value="ECO:0007669"/>
    <property type="project" value="InterPro"/>
</dbReference>
<evidence type="ECO:0000256" key="5">
    <source>
        <dbReference type="ARBA" id="ARBA00022729"/>
    </source>
</evidence>
<dbReference type="PANTHER" id="PTHR12916:SF4">
    <property type="entry name" value="UNINFLATABLE, ISOFORM C"/>
    <property type="match status" value="1"/>
</dbReference>
<dbReference type="FunFam" id="2.10.25.10:FF:000294">
    <property type="entry name" value="Delta-like protein"/>
    <property type="match status" value="1"/>
</dbReference>
<feature type="domain" description="EGF-like" evidence="17">
    <location>
        <begin position="187"/>
        <end position="227"/>
    </location>
</feature>
<keyword evidence="11" id="KW-0325">Glycoprotein</keyword>
<dbReference type="GO" id="GO:0030718">
    <property type="term" value="P:germ-line stem cell population maintenance"/>
    <property type="evidence" value="ECO:0007669"/>
    <property type="project" value="UniProtKB-ARBA"/>
</dbReference>
<dbReference type="GO" id="GO:0042063">
    <property type="term" value="P:gliogenesis"/>
    <property type="evidence" value="ECO:0007669"/>
    <property type="project" value="UniProtKB-ARBA"/>
</dbReference>
<dbReference type="OrthoDB" id="283575at2759"/>
<feature type="disulfide bond" evidence="12">
    <location>
        <begin position="569"/>
        <end position="578"/>
    </location>
</feature>
<evidence type="ECO:0000256" key="12">
    <source>
        <dbReference type="PROSITE-ProRule" id="PRU00076"/>
    </source>
</evidence>
<sequence length="1036" mass="111229">MREPRVEITLEHTASIDSTETGERTRSKRVLDTAGKDVDRPIERLAYSGLVLPSEEWHTLRHPGRAAQLSYRIRVTCAANYYGPSCWTLCKPRDDRFGHYRCSRDGAKLCRPGWTGATCETPVCRRGCHPVHGYCDRPGECLCRPGWKSELCDHCAPYPGCRHGYCNNTPWQCICDLNWGGILCDQDLNYCGTHEPCLNGGTCEHTPRGPDRYLCRCRPGFSGPNCELGRGSQGCLPGACLNGGSCSERRSNGTWTCACAPGWTGPRCEELSGCLARPCLNGGDCVATSQQQPPRRGFRCICPVGYGGPRCERDEDPCHPNPCAHGASCFSLGAHDYYCHCTDRYQVQLRRHVRQELHAGPSVRRPGGQPCSPPVALQGCAAAGEHGSGAGASMCGPHGRCVASGNSAEPSSCLCDAGYTGRYCHENRDECQPNPCHNGGKCTDLIADFLCECQGQWKGKTCNLHGCNLRKDNTSTAVMCVDIVQSAFFHQLLYVNHYQFIYFCDSHCDSDTCLNGGTCEDLGDAFVCHCPENYHGHTCQIAKVNSCESNPCQNGATCVNSGRGFSCMCREGFEGAVCQHNVNDCASSPCHNGGRCIDGVNWFRCECARGFAGPDCRINVDECASNPCAPGSVCVDAIGDFECRCPPGRTGKRCNVVLVTPASYQPCEWKGIMYPEGSRWQEDCSLCSCHSGAVTCVPSACPESSCDPSGPPEQCPPGEACLAGPPSESCFVRPCAQGGQPGGHCSPLLLGPNNQSATCLPNAAEPSNTCAKITLLFDRRAMAPGITVESLCSSVRRLSVRRSIVILCAQKLADSDSIEVAVFTPDRPSASTYAAVSETARSLADVISRKLTNHTALSSVIEVKVETSFVGLDQKNTGRSYLLAATVTLVGVALLGLVAALTVWFLRSHPSLCRCPPLRSPVTGAVIPSVSAKLDGVAAEPDKSNNQNEENMRRYQNPLRNSASVNSEAATAAPAPRDPRGAELFKPPSLAASKNTNRLCDVVKQCRKDNPLNSATGSAKVFPVSDADVDAVVVLV</sequence>
<comment type="subcellular location">
    <subcellularLocation>
        <location evidence="1 14">Membrane</location>
        <topology evidence="1 14">Single-pass type I membrane protein</topology>
    </subcellularLocation>
</comment>
<dbReference type="InterPro" id="IPR056986">
    <property type="entry name" value="JAG1_1/2_dom"/>
</dbReference>
<dbReference type="InterPro" id="IPR000742">
    <property type="entry name" value="EGF"/>
</dbReference>
<dbReference type="FunFam" id="2.10.25.10:FF:000431">
    <property type="entry name" value="Delta-like protein"/>
    <property type="match status" value="1"/>
</dbReference>
<feature type="disulfide bond" evidence="13">
    <location>
        <begin position="110"/>
        <end position="119"/>
    </location>
</feature>
<protein>
    <recommendedName>
        <fullName evidence="14">Delta-like protein</fullName>
    </recommendedName>
</protein>
<dbReference type="Pfam" id="PF21700">
    <property type="entry name" value="EGF_DL_JAG"/>
    <property type="match status" value="1"/>
</dbReference>
<evidence type="ECO:0000259" key="17">
    <source>
        <dbReference type="PROSITE" id="PS50026"/>
    </source>
</evidence>
<evidence type="ECO:0000256" key="8">
    <source>
        <dbReference type="ARBA" id="ARBA00022989"/>
    </source>
</evidence>
<dbReference type="SMART" id="SM00215">
    <property type="entry name" value="VWC_out"/>
    <property type="match status" value="1"/>
</dbReference>
<dbReference type="InterPro" id="IPR018097">
    <property type="entry name" value="EGF_Ca-bd_CS"/>
</dbReference>
<comment type="caution">
    <text evidence="12">Lacks conserved residue(s) required for the propagation of feature annotation.</text>
</comment>
<keyword evidence="6 14" id="KW-0677">Repeat</keyword>
<keyword evidence="4 14" id="KW-0812">Transmembrane</keyword>
<dbReference type="InterPro" id="IPR026219">
    <property type="entry name" value="Jagged/Serrate"/>
</dbReference>
<feature type="domain" description="EGF-like" evidence="17">
    <location>
        <begin position="505"/>
        <end position="540"/>
    </location>
</feature>
<evidence type="ECO:0000256" key="10">
    <source>
        <dbReference type="ARBA" id="ARBA00023157"/>
    </source>
</evidence>
<feature type="disulfide bond" evidence="12">
    <location>
        <begin position="453"/>
        <end position="462"/>
    </location>
</feature>
<evidence type="ECO:0000259" key="19">
    <source>
        <dbReference type="PROSITE" id="PS51051"/>
    </source>
</evidence>
<feature type="disulfide bond" evidence="13">
    <location>
        <begin position="77"/>
        <end position="86"/>
    </location>
</feature>
<feature type="disulfide bond" evidence="12">
    <location>
        <begin position="259"/>
        <end position="268"/>
    </location>
</feature>
<name>A0A9J6GN06_HAELO</name>
<feature type="domain" description="VWFC" evidence="18">
    <location>
        <begin position="665"/>
        <end position="731"/>
    </location>
</feature>
<dbReference type="FunFam" id="2.10.25.10:FF:000007">
    <property type="entry name" value="Delta-like protein"/>
    <property type="match status" value="1"/>
</dbReference>
<dbReference type="OMA" id="RVACSKX"/>
<evidence type="ECO:0000256" key="13">
    <source>
        <dbReference type="PROSITE-ProRule" id="PRU00377"/>
    </source>
</evidence>
<dbReference type="GO" id="GO:0009986">
    <property type="term" value="C:cell surface"/>
    <property type="evidence" value="ECO:0007669"/>
    <property type="project" value="UniProtKB-ARBA"/>
</dbReference>
<feature type="disulfide bond" evidence="12">
    <location>
        <begin position="217"/>
        <end position="226"/>
    </location>
</feature>